<dbReference type="Pfam" id="PF00512">
    <property type="entry name" value="HisKA"/>
    <property type="match status" value="1"/>
</dbReference>
<protein>
    <recommendedName>
        <fullName evidence="8">Virulence sensor protein BvgS</fullName>
        <ecNumber evidence="2">2.7.13.3</ecNumber>
    </recommendedName>
</protein>
<dbReference type="InterPro" id="IPR036890">
    <property type="entry name" value="HATPase_C_sf"/>
</dbReference>
<reference evidence="15 16" key="1">
    <citation type="submission" date="2012-09" db="EMBL/GenBank/DDBJ databases">
        <title>The Genome Sequence of Massilia timonae CCUG 45783.</title>
        <authorList>
            <consortium name="The Broad Institute Genome Sequencing Platform"/>
            <person name="Earl A."/>
            <person name="Ward D."/>
            <person name="Feldgarden M."/>
            <person name="Gevers D."/>
            <person name="Huys G."/>
            <person name="Walker B."/>
            <person name="Young S.K."/>
            <person name="Zeng Q."/>
            <person name="Gargeya S."/>
            <person name="Fitzgerald M."/>
            <person name="Haas B."/>
            <person name="Abouelleil A."/>
            <person name="Alvarado L."/>
            <person name="Arachchi H.M."/>
            <person name="Berlin A.M."/>
            <person name="Chapman S.B."/>
            <person name="Goldberg J."/>
            <person name="Griggs A."/>
            <person name="Gujja S."/>
            <person name="Hansen M."/>
            <person name="Howarth C."/>
            <person name="Imamovic A."/>
            <person name="Larimer J."/>
            <person name="McCowen C."/>
            <person name="Montmayeur A."/>
            <person name="Murphy C."/>
            <person name="Neiman D."/>
            <person name="Pearson M."/>
            <person name="Priest M."/>
            <person name="Roberts A."/>
            <person name="Saif S."/>
            <person name="Shea T."/>
            <person name="Sisk P."/>
            <person name="Sykes S."/>
            <person name="Wortman J."/>
            <person name="Nusbaum C."/>
            <person name="Birren B."/>
        </authorList>
    </citation>
    <scope>NUCLEOTIDE SEQUENCE [LARGE SCALE GENOMIC DNA]</scope>
    <source>
        <strain evidence="15 16">CCUG 45783</strain>
    </source>
</reference>
<keyword evidence="11" id="KW-0472">Membrane</keyword>
<gene>
    <name evidence="15" type="ORF">HMPREF9710_04428</name>
</gene>
<evidence type="ECO:0000259" key="12">
    <source>
        <dbReference type="PROSITE" id="PS50109"/>
    </source>
</evidence>
<dbReference type="SUPFAM" id="SSF47384">
    <property type="entry name" value="Homodimeric domain of signal transducing histidine kinase"/>
    <property type="match status" value="1"/>
</dbReference>
<dbReference type="InterPro" id="IPR036097">
    <property type="entry name" value="HisK_dim/P_sf"/>
</dbReference>
<dbReference type="InterPro" id="IPR005467">
    <property type="entry name" value="His_kinase_dom"/>
</dbReference>
<sequence length="1371" mass="145366">MPFARFSLPSIRAKLYILVLACALPILVGYVALARDAAVRERAHVSRDAQTVAEVLAAAVDRDIESGETAARVLANTAMMARGDMVAIHGVAKSLLRPDFPAQAFVLSLPNGMPLINTRYPIGAPLPRAGNEDDIRRVAMTGNTVASGLHRLDDGSQYALSVEVPIWHEGEVRFVLSVHLRPRRMAELLDSQHLPEGWIAGIYDRHLLTISRSADGGQHLGLPMEPALATAVTRSSASIVELPRGSDAPGYAAFARSPEHGWVVTIRYPYNAAGELLGQSMAKTVAVIAVLLAISLALAWALGGSIARAVQGLAGPAERLGRGEPLVLPSSSIREVETVAHALRRVDAELQEHRRGLETLVAERTQELERSKAQLETVYASIPVGLCFMDTELRVVMVNDYLADINGRPARDHAGRSLPELLGPIGEEFEANYRRVIASGRPLVEIEATGDAPSAPGSTRHWISSYFPVYGPDHRLMGVNAVVLDVTERKRQLQRERDHQEMFRALFEAAGDAHLLLAYGASYVSANQAAADLFGFATPAALLDESPASLSPLLQADGRPSNEVALEHMRRTLDEGRDAFEWLHLRADGSVFHADILLTRVDIGGVGMMQATIRDISTRVAAEAALRATGVQLEAALRLAEQASRAKSEFLANMSHELRTPMNAIVGLARLLEEGQLGQRERGYVARMRTAARSLLGMLSDLLDFSRIEAGQLTLERIPLRLDAILASIAVLHGPGAWAKGVELAFAVDPRLPPLLEGDPVRLEQVLLNLVGNAVKFTERGEIVLSIALRGEADGQARLAFEVRDTGIGIAPEVQAGIFEVFSQADSSTVRKYGGAGLGLSIARRLVELAGGALRLDSVPGAGAAFRFALSLPVLEAAPEAPAPEDDALRVLVADDNASARAALAAACAAFGWRVDTAPDGAAALETLRGARYDIAFVDSAMPGLDGLPLISAVRAAQVPAPRFCLLAPDPDTERYAELADDPANGLGVTAVLGKPFTRASLGAAVERLLGGAGAAHPITASTPLAGALRGLRVLLVEDNQINQEVAGFILAHAGATLEIAANGRAALSMLQEDAAFDVVLMDLQMPVMNGFEATAAIRAAGLDLPIVAITANAMDEDRQRSLDAGMQAHLAKPIDVDALVATLSRVTQHGQHTPATANAEPALPASLPHLPGIDLKSTLPRFAGSVERFCELFIRFADGQAQTFGELRAHVEAGERGAAGQLAHRLRGVSANLGATEAAEAAHALEHALRDADDGTVRLRLADLARALDAVAATARELAPPAAHDLTQESAHDLPGMDDGATLHASLARLLHLLENNNMRAIAAEGALRPALALAAGQPAAAALADAVATLRFDEAARQVADLMKRKGNP</sequence>
<dbReference type="SMART" id="SM00388">
    <property type="entry name" value="HisKA"/>
    <property type="match status" value="1"/>
</dbReference>
<dbReference type="SUPFAM" id="SSF55874">
    <property type="entry name" value="ATPase domain of HSP90 chaperone/DNA topoisomerase II/histidine kinase"/>
    <property type="match status" value="1"/>
</dbReference>
<dbReference type="Gene3D" id="3.30.565.10">
    <property type="entry name" value="Histidine kinase-like ATPase, C-terminal domain"/>
    <property type="match status" value="1"/>
</dbReference>
<feature type="transmembrane region" description="Helical" evidence="11">
    <location>
        <begin position="15"/>
        <end position="33"/>
    </location>
</feature>
<dbReference type="PRINTS" id="PR00344">
    <property type="entry name" value="BCTRLSENSOR"/>
</dbReference>
<dbReference type="Gene3D" id="3.40.50.2300">
    <property type="match status" value="2"/>
</dbReference>
<dbReference type="SUPFAM" id="SSF47226">
    <property type="entry name" value="Histidine-containing phosphotransfer domain, HPT domain"/>
    <property type="match status" value="1"/>
</dbReference>
<keyword evidence="4" id="KW-0732">Signal</keyword>
<dbReference type="Pfam" id="PF01627">
    <property type="entry name" value="Hpt"/>
    <property type="match status" value="1"/>
</dbReference>
<dbReference type="PANTHER" id="PTHR45339">
    <property type="entry name" value="HYBRID SIGNAL TRANSDUCTION HISTIDINE KINASE J"/>
    <property type="match status" value="1"/>
</dbReference>
<dbReference type="InterPro" id="IPR011006">
    <property type="entry name" value="CheY-like_superfamily"/>
</dbReference>
<evidence type="ECO:0000256" key="4">
    <source>
        <dbReference type="ARBA" id="ARBA00022729"/>
    </source>
</evidence>
<feature type="domain" description="Response regulatory" evidence="13">
    <location>
        <begin position="890"/>
        <end position="1010"/>
    </location>
</feature>
<evidence type="ECO:0000256" key="7">
    <source>
        <dbReference type="ARBA" id="ARBA00058004"/>
    </source>
</evidence>
<dbReference type="PROSITE" id="PS50894">
    <property type="entry name" value="HPT"/>
    <property type="match status" value="1"/>
</dbReference>
<dbReference type="InterPro" id="IPR036641">
    <property type="entry name" value="HPT_dom_sf"/>
</dbReference>
<accession>K9DAN0</accession>
<dbReference type="OrthoDB" id="5519028at2"/>
<dbReference type="CDD" id="cd17546">
    <property type="entry name" value="REC_hyHK_CKI1_RcsC-like"/>
    <property type="match status" value="1"/>
</dbReference>
<dbReference type="RefSeq" id="WP_005670127.1">
    <property type="nucleotide sequence ID" value="NZ_JH992925.1"/>
</dbReference>
<feature type="modified residue" description="4-aspartylphosphate" evidence="10">
    <location>
        <position position="939"/>
    </location>
</feature>
<dbReference type="CDD" id="cd00082">
    <property type="entry name" value="HisKA"/>
    <property type="match status" value="1"/>
</dbReference>
<evidence type="ECO:0000256" key="5">
    <source>
        <dbReference type="ARBA" id="ARBA00023012"/>
    </source>
</evidence>
<dbReference type="GO" id="GO:0000155">
    <property type="term" value="F:phosphorelay sensor kinase activity"/>
    <property type="evidence" value="ECO:0007669"/>
    <property type="project" value="InterPro"/>
</dbReference>
<dbReference type="InterPro" id="IPR013656">
    <property type="entry name" value="PAS_4"/>
</dbReference>
<evidence type="ECO:0000256" key="1">
    <source>
        <dbReference type="ARBA" id="ARBA00000085"/>
    </source>
</evidence>
<comment type="function">
    <text evidence="7">Member of the two-component regulatory system BvgS/BvgA. Phosphorylates BvgA via a four-step phosphorelay in response to environmental signals.</text>
</comment>
<dbReference type="InterPro" id="IPR008207">
    <property type="entry name" value="Sig_transdc_His_kin_Hpt_dom"/>
</dbReference>
<dbReference type="SUPFAM" id="SSF52172">
    <property type="entry name" value="CheY-like"/>
    <property type="match status" value="2"/>
</dbReference>
<dbReference type="GO" id="GO:0005524">
    <property type="term" value="F:ATP binding"/>
    <property type="evidence" value="ECO:0007669"/>
    <property type="project" value="UniProtKB-KW"/>
</dbReference>
<comment type="catalytic activity">
    <reaction evidence="1">
        <text>ATP + protein L-histidine = ADP + protein N-phospho-L-histidine.</text>
        <dbReference type="EC" id="2.7.13.3"/>
    </reaction>
</comment>
<dbReference type="PANTHER" id="PTHR45339:SF3">
    <property type="entry name" value="HISTIDINE KINASE"/>
    <property type="match status" value="1"/>
</dbReference>
<name>K9DAN0_9BURK</name>
<feature type="domain" description="HPt" evidence="14">
    <location>
        <begin position="1186"/>
        <end position="1283"/>
    </location>
</feature>
<feature type="domain" description="Histidine kinase" evidence="12">
    <location>
        <begin position="653"/>
        <end position="874"/>
    </location>
</feature>
<dbReference type="HOGENOM" id="CLU_256270_0_0_4"/>
<evidence type="ECO:0000256" key="10">
    <source>
        <dbReference type="PROSITE-ProRule" id="PRU00169"/>
    </source>
</evidence>
<dbReference type="Pfam" id="PF00072">
    <property type="entry name" value="Response_reg"/>
    <property type="match status" value="2"/>
</dbReference>
<feature type="modified residue" description="4-aspartylphosphate" evidence="10">
    <location>
        <position position="1083"/>
    </location>
</feature>
<feature type="domain" description="Response regulatory" evidence="13">
    <location>
        <begin position="1033"/>
        <end position="1148"/>
    </location>
</feature>
<evidence type="ECO:0000256" key="9">
    <source>
        <dbReference type="PROSITE-ProRule" id="PRU00110"/>
    </source>
</evidence>
<evidence type="ECO:0000256" key="2">
    <source>
        <dbReference type="ARBA" id="ARBA00012438"/>
    </source>
</evidence>
<dbReference type="EMBL" id="AGZI01000058">
    <property type="protein sequence ID" value="EKU80316.1"/>
    <property type="molecule type" value="Genomic_DNA"/>
</dbReference>
<dbReference type="Proteomes" id="UP000009874">
    <property type="component" value="Unassembled WGS sequence"/>
</dbReference>
<evidence type="ECO:0000256" key="11">
    <source>
        <dbReference type="SAM" id="Phobius"/>
    </source>
</evidence>
<dbReference type="CDD" id="cd00156">
    <property type="entry name" value="REC"/>
    <property type="match status" value="1"/>
</dbReference>
<dbReference type="Pfam" id="PF08448">
    <property type="entry name" value="PAS_4"/>
    <property type="match status" value="1"/>
</dbReference>
<feature type="modified residue" description="Phosphohistidine" evidence="9">
    <location>
        <position position="1225"/>
    </location>
</feature>
<keyword evidence="11" id="KW-0812">Transmembrane</keyword>
<dbReference type="PROSITE" id="PS50110">
    <property type="entry name" value="RESPONSE_REGULATORY"/>
    <property type="match status" value="2"/>
</dbReference>
<keyword evidence="16" id="KW-1185">Reference proteome</keyword>
<comment type="caution">
    <text evidence="15">The sequence shown here is derived from an EMBL/GenBank/DDBJ whole genome shotgun (WGS) entry which is preliminary data.</text>
</comment>
<dbReference type="SMART" id="SM00091">
    <property type="entry name" value="PAS"/>
    <property type="match status" value="2"/>
</dbReference>
<evidence type="ECO:0000313" key="16">
    <source>
        <dbReference type="Proteomes" id="UP000009874"/>
    </source>
</evidence>
<feature type="transmembrane region" description="Helical" evidence="11">
    <location>
        <begin position="285"/>
        <end position="303"/>
    </location>
</feature>
<dbReference type="Pfam" id="PF02518">
    <property type="entry name" value="HATPase_c"/>
    <property type="match status" value="1"/>
</dbReference>
<evidence type="ECO:0000313" key="15">
    <source>
        <dbReference type="EMBL" id="EKU80316.1"/>
    </source>
</evidence>
<evidence type="ECO:0000259" key="13">
    <source>
        <dbReference type="PROSITE" id="PS50110"/>
    </source>
</evidence>
<proteinExistence type="predicted"/>
<keyword evidence="6" id="KW-0843">Virulence</keyword>
<dbReference type="InterPro" id="IPR000014">
    <property type="entry name" value="PAS"/>
</dbReference>
<dbReference type="FunFam" id="3.30.565.10:FF:000010">
    <property type="entry name" value="Sensor histidine kinase RcsC"/>
    <property type="match status" value="1"/>
</dbReference>
<dbReference type="InterPro" id="IPR003661">
    <property type="entry name" value="HisK_dim/P_dom"/>
</dbReference>
<evidence type="ECO:0000259" key="14">
    <source>
        <dbReference type="PROSITE" id="PS50894"/>
    </source>
</evidence>
<organism evidence="15 16">
    <name type="scientific">Massilia timonae CCUG 45783</name>
    <dbReference type="NCBI Taxonomy" id="883126"/>
    <lineage>
        <taxon>Bacteria</taxon>
        <taxon>Pseudomonadati</taxon>
        <taxon>Pseudomonadota</taxon>
        <taxon>Betaproteobacteria</taxon>
        <taxon>Burkholderiales</taxon>
        <taxon>Oxalobacteraceae</taxon>
        <taxon>Telluria group</taxon>
        <taxon>Massilia</taxon>
    </lineage>
</organism>
<dbReference type="CDD" id="cd00130">
    <property type="entry name" value="PAS"/>
    <property type="match status" value="1"/>
</dbReference>
<dbReference type="EC" id="2.7.13.3" evidence="2"/>
<evidence type="ECO:0000256" key="3">
    <source>
        <dbReference type="ARBA" id="ARBA00022553"/>
    </source>
</evidence>
<dbReference type="Pfam" id="PF13426">
    <property type="entry name" value="PAS_9"/>
    <property type="match status" value="1"/>
</dbReference>
<dbReference type="InterPro" id="IPR035965">
    <property type="entry name" value="PAS-like_dom_sf"/>
</dbReference>
<dbReference type="InterPro" id="IPR003594">
    <property type="entry name" value="HATPase_dom"/>
</dbReference>
<dbReference type="PATRIC" id="fig|883126.3.peg.4465"/>
<dbReference type="SUPFAM" id="SSF55785">
    <property type="entry name" value="PYP-like sensor domain (PAS domain)"/>
    <property type="match status" value="2"/>
</dbReference>
<dbReference type="PROSITE" id="PS50109">
    <property type="entry name" value="HIS_KIN"/>
    <property type="match status" value="1"/>
</dbReference>
<dbReference type="CDD" id="cd16922">
    <property type="entry name" value="HATPase_EvgS-ArcB-TorS-like"/>
    <property type="match status" value="1"/>
</dbReference>
<dbReference type="Gene3D" id="3.30.450.20">
    <property type="entry name" value="PAS domain"/>
    <property type="match status" value="2"/>
</dbReference>
<dbReference type="Gene3D" id="1.20.120.160">
    <property type="entry name" value="HPT domain"/>
    <property type="match status" value="1"/>
</dbReference>
<keyword evidence="3 10" id="KW-0597">Phosphoprotein</keyword>
<keyword evidence="11" id="KW-1133">Transmembrane helix</keyword>
<evidence type="ECO:0000256" key="8">
    <source>
        <dbReference type="ARBA" id="ARBA00070152"/>
    </source>
</evidence>
<dbReference type="GO" id="GO:0005886">
    <property type="term" value="C:plasma membrane"/>
    <property type="evidence" value="ECO:0007669"/>
    <property type="project" value="UniProtKB-SubCell"/>
</dbReference>
<dbReference type="SMART" id="SM00448">
    <property type="entry name" value="REC"/>
    <property type="match status" value="2"/>
</dbReference>
<dbReference type="InterPro" id="IPR004358">
    <property type="entry name" value="Sig_transdc_His_kin-like_C"/>
</dbReference>
<evidence type="ECO:0000256" key="6">
    <source>
        <dbReference type="ARBA" id="ARBA00023026"/>
    </source>
</evidence>
<dbReference type="STRING" id="47229.LO55_4441"/>
<dbReference type="Gene3D" id="1.10.287.130">
    <property type="match status" value="1"/>
</dbReference>
<dbReference type="eggNOG" id="COG5002">
    <property type="taxonomic scope" value="Bacteria"/>
</dbReference>
<dbReference type="InterPro" id="IPR001789">
    <property type="entry name" value="Sig_transdc_resp-reg_receiver"/>
</dbReference>
<keyword evidence="5" id="KW-0902">Two-component regulatory system</keyword>
<dbReference type="SMART" id="SM00387">
    <property type="entry name" value="HATPase_c"/>
    <property type="match status" value="1"/>
</dbReference>
<dbReference type="NCBIfam" id="TIGR00229">
    <property type="entry name" value="sensory_box"/>
    <property type="match status" value="2"/>
</dbReference>
<dbReference type="SMART" id="SM00073">
    <property type="entry name" value="HPT"/>
    <property type="match status" value="1"/>
</dbReference>